<dbReference type="PANTHER" id="PTHR32305">
    <property type="match status" value="1"/>
</dbReference>
<organism evidence="3 4">
    <name type="scientific">Lihuaxuella thermophila</name>
    <dbReference type="NCBI Taxonomy" id="1173111"/>
    <lineage>
        <taxon>Bacteria</taxon>
        <taxon>Bacillati</taxon>
        <taxon>Bacillota</taxon>
        <taxon>Bacilli</taxon>
        <taxon>Bacillales</taxon>
        <taxon>Thermoactinomycetaceae</taxon>
        <taxon>Lihuaxuella</taxon>
    </lineage>
</organism>
<feature type="domain" description="Teneurin-like YD-shell" evidence="2">
    <location>
        <begin position="1"/>
        <end position="244"/>
    </location>
</feature>
<proteinExistence type="predicted"/>
<dbReference type="OrthoDB" id="41445at2"/>
<dbReference type="Proteomes" id="UP000199695">
    <property type="component" value="Unassembled WGS sequence"/>
</dbReference>
<reference evidence="3 4" key="1">
    <citation type="submission" date="2016-10" db="EMBL/GenBank/DDBJ databases">
        <authorList>
            <person name="de Groot N.N."/>
        </authorList>
    </citation>
    <scope>NUCLEOTIDE SEQUENCE [LARGE SCALE GENOMIC DNA]</scope>
    <source>
        <strain evidence="3 4">DSM 46701</strain>
    </source>
</reference>
<dbReference type="RefSeq" id="WP_139179559.1">
    <property type="nucleotide sequence ID" value="NZ_FOCQ01000040.1"/>
</dbReference>
<evidence type="ECO:0000256" key="1">
    <source>
        <dbReference type="ARBA" id="ARBA00022737"/>
    </source>
</evidence>
<sequence length="316" mass="35488">YTYDADNKLKTVAEPNSNQTDYTYDKNGNVTHTYDDADQLTAVNGTNYTYDANGNLISDGNRTYVYDAENRLTALKNSSGATIASFTYRADGMRKTMTTSSGTITFHYDEDNNVTYETDGSNNIVARYTYNSNNQPVSMTRGGKTYYYQLNGHGDVVGLTDANGALVATYEYDAYGNLVNETGTVENPYRYAGYRYDKVTGLYYMQSRYYDPNTGRLLTRDTFEGFEDEQLGLNRYIYVLNNPVMKVDPDGHYWRYIIGLLKWIWKKFRKSSYKSPKGGGGITASVRVGKQTITFGHGGRHLKGTGLSVGKYSAPI</sequence>
<dbReference type="EMBL" id="FOCQ01000040">
    <property type="protein sequence ID" value="SEN83297.1"/>
    <property type="molecule type" value="Genomic_DNA"/>
</dbReference>
<keyword evidence="1" id="KW-0677">Repeat</keyword>
<dbReference type="InterPro" id="IPR022385">
    <property type="entry name" value="Rhs_assc_core"/>
</dbReference>
<feature type="non-terminal residue" evidence="3">
    <location>
        <position position="1"/>
    </location>
</feature>
<name>A0A1H8JSE3_9BACL</name>
<dbReference type="STRING" id="1173111.SAMN05444955_1401"/>
<evidence type="ECO:0000259" key="2">
    <source>
        <dbReference type="Pfam" id="PF25023"/>
    </source>
</evidence>
<dbReference type="InterPro" id="IPR056823">
    <property type="entry name" value="TEN-like_YD-shell"/>
</dbReference>
<gene>
    <name evidence="3" type="ORF">SAMN05444955_1401</name>
</gene>
<dbReference type="InterPro" id="IPR050708">
    <property type="entry name" value="T6SS_VgrG/RHS"/>
</dbReference>
<dbReference type="PANTHER" id="PTHR32305:SF17">
    <property type="entry name" value="TRNA NUCLEASE WAPA"/>
    <property type="match status" value="1"/>
</dbReference>
<protein>
    <submittedName>
        <fullName evidence="3">RHS repeat-associated core domain-containing protein</fullName>
    </submittedName>
</protein>
<keyword evidence="4" id="KW-1185">Reference proteome</keyword>
<accession>A0A1H8JSE3</accession>
<dbReference type="NCBIfam" id="TIGR03696">
    <property type="entry name" value="Rhs_assc_core"/>
    <property type="match status" value="1"/>
</dbReference>
<dbReference type="Pfam" id="PF25023">
    <property type="entry name" value="TEN_YD-shell"/>
    <property type="match status" value="1"/>
</dbReference>
<evidence type="ECO:0000313" key="3">
    <source>
        <dbReference type="EMBL" id="SEN83297.1"/>
    </source>
</evidence>
<dbReference type="AlphaFoldDB" id="A0A1H8JSE3"/>
<dbReference type="InterPro" id="IPR006530">
    <property type="entry name" value="YD"/>
</dbReference>
<evidence type="ECO:0000313" key="4">
    <source>
        <dbReference type="Proteomes" id="UP000199695"/>
    </source>
</evidence>
<dbReference type="Gene3D" id="2.180.10.10">
    <property type="entry name" value="RHS repeat-associated core"/>
    <property type="match status" value="1"/>
</dbReference>
<dbReference type="NCBIfam" id="TIGR01643">
    <property type="entry name" value="YD_repeat_2x"/>
    <property type="match status" value="1"/>
</dbReference>